<dbReference type="EMBL" id="JAQBIE010000070">
    <property type="protein sequence ID" value="MDB6179731.1"/>
    <property type="molecule type" value="Genomic_DNA"/>
</dbReference>
<evidence type="ECO:0000313" key="2">
    <source>
        <dbReference type="Proteomes" id="UP001165641"/>
    </source>
</evidence>
<dbReference type="Proteomes" id="UP001165641">
    <property type="component" value="Unassembled WGS sequence"/>
</dbReference>
<gene>
    <name evidence="1" type="primary">tnpB</name>
    <name evidence="1" type="ORF">PAF17_20070</name>
</gene>
<protein>
    <submittedName>
        <fullName evidence="1">IS66 family insertion sequence element accessory protein TnpB</fullName>
    </submittedName>
</protein>
<dbReference type="InterPro" id="IPR008878">
    <property type="entry name" value="Transposase_IS66_Orf2"/>
</dbReference>
<proteinExistence type="predicted"/>
<evidence type="ECO:0000313" key="1">
    <source>
        <dbReference type="EMBL" id="MDB6179731.1"/>
    </source>
</evidence>
<name>A0ABT4ZLU5_9RHOB</name>
<keyword evidence="2" id="KW-1185">Reference proteome</keyword>
<accession>A0ABT4ZLU5</accession>
<organism evidence="1 2">
    <name type="scientific">Paracoccus onchidii</name>
    <dbReference type="NCBI Taxonomy" id="3017813"/>
    <lineage>
        <taxon>Bacteria</taxon>
        <taxon>Pseudomonadati</taxon>
        <taxon>Pseudomonadota</taxon>
        <taxon>Alphaproteobacteria</taxon>
        <taxon>Rhodobacterales</taxon>
        <taxon>Paracoccaceae</taxon>
        <taxon>Paracoccus</taxon>
    </lineage>
</organism>
<sequence length="94" mass="10420">MEEFATVPDGLAALAQSMLAEDPFTGTIFVFRAKRVDRLKMPFWNRSVVGSSDRVSPASGKVCDRTSVPVPCNAFCFIELRNILLYQIMLAAHP</sequence>
<comment type="caution">
    <text evidence="1">The sequence shown here is derived from an EMBL/GenBank/DDBJ whole genome shotgun (WGS) entry which is preliminary data.</text>
</comment>
<dbReference type="RefSeq" id="WP_271890822.1">
    <property type="nucleotide sequence ID" value="NZ_JAQBIE010000070.1"/>
</dbReference>
<dbReference type="Pfam" id="PF05717">
    <property type="entry name" value="TnpB_IS66"/>
    <property type="match status" value="1"/>
</dbReference>
<reference evidence="1" key="1">
    <citation type="submission" date="2022-12" db="EMBL/GenBank/DDBJ databases">
        <title>Paracoccus onchidii sp. nov., isolated from a marine invertebrate from the South China Sea.</title>
        <authorList>
            <person name="Xu S."/>
            <person name="Liu Z."/>
            <person name="Xu Y."/>
        </authorList>
    </citation>
    <scope>NUCLEOTIDE SEQUENCE</scope>
    <source>
        <strain evidence="1">Z330</strain>
    </source>
</reference>